<evidence type="ECO:0000313" key="1">
    <source>
        <dbReference type="EMBL" id="GFD52290.1"/>
    </source>
</evidence>
<gene>
    <name evidence="1" type="ORF">Tci_924259</name>
</gene>
<organism evidence="1">
    <name type="scientific">Tanacetum cinerariifolium</name>
    <name type="common">Dalmatian daisy</name>
    <name type="synonym">Chrysanthemum cinerariifolium</name>
    <dbReference type="NCBI Taxonomy" id="118510"/>
    <lineage>
        <taxon>Eukaryota</taxon>
        <taxon>Viridiplantae</taxon>
        <taxon>Streptophyta</taxon>
        <taxon>Embryophyta</taxon>
        <taxon>Tracheophyta</taxon>
        <taxon>Spermatophyta</taxon>
        <taxon>Magnoliopsida</taxon>
        <taxon>eudicotyledons</taxon>
        <taxon>Gunneridae</taxon>
        <taxon>Pentapetalae</taxon>
        <taxon>asterids</taxon>
        <taxon>campanulids</taxon>
        <taxon>Asterales</taxon>
        <taxon>Asteraceae</taxon>
        <taxon>Asteroideae</taxon>
        <taxon>Anthemideae</taxon>
        <taxon>Anthemidinae</taxon>
        <taxon>Tanacetum</taxon>
    </lineage>
</organism>
<accession>A0A699X1A7</accession>
<protein>
    <submittedName>
        <fullName evidence="1">Uncharacterized protein</fullName>
    </submittedName>
</protein>
<comment type="caution">
    <text evidence="1">The sequence shown here is derived from an EMBL/GenBank/DDBJ whole genome shotgun (WGS) entry which is preliminary data.</text>
</comment>
<dbReference type="AlphaFoldDB" id="A0A699X1A7"/>
<sequence length="75" mass="8073">RDDLTADELVLVPVRIVDGRNDNWANVEPLQGHNALPSTSLEMDVHAFATEIGYEKGGESSSPNCGVVVIEPEVV</sequence>
<name>A0A699X1A7_TANCI</name>
<feature type="non-terminal residue" evidence="1">
    <location>
        <position position="1"/>
    </location>
</feature>
<dbReference type="EMBL" id="BKCJ011780466">
    <property type="protein sequence ID" value="GFD52290.1"/>
    <property type="molecule type" value="Genomic_DNA"/>
</dbReference>
<proteinExistence type="predicted"/>
<reference evidence="1" key="1">
    <citation type="journal article" date="2019" name="Sci. Rep.">
        <title>Draft genome of Tanacetum cinerariifolium, the natural source of mosquito coil.</title>
        <authorList>
            <person name="Yamashiro T."/>
            <person name="Shiraishi A."/>
            <person name="Satake H."/>
            <person name="Nakayama K."/>
        </authorList>
    </citation>
    <scope>NUCLEOTIDE SEQUENCE</scope>
</reference>